<gene>
    <name evidence="11" type="ORF">CINCED_3A013407</name>
</gene>
<keyword evidence="12" id="KW-1185">Reference proteome</keyword>
<evidence type="ECO:0000256" key="6">
    <source>
        <dbReference type="PIRNR" id="PIRNR001174"/>
    </source>
</evidence>
<dbReference type="Gene3D" id="1.10.8.60">
    <property type="match status" value="1"/>
</dbReference>
<dbReference type="InterPro" id="IPR027065">
    <property type="entry name" value="Lon_Prtase"/>
</dbReference>
<keyword evidence="3 6" id="KW-0378">Hydrolase</keyword>
<feature type="active site" evidence="7 9">
    <location>
        <position position="720"/>
    </location>
</feature>
<evidence type="ECO:0000256" key="1">
    <source>
        <dbReference type="ARBA" id="ARBA00022670"/>
    </source>
</evidence>
<dbReference type="GO" id="GO:0004176">
    <property type="term" value="F:ATP-dependent peptidase activity"/>
    <property type="evidence" value="ECO:0007669"/>
    <property type="project" value="UniProtKB-UniRule"/>
</dbReference>
<accession>A0A5E4NTQ4</accession>
<dbReference type="PANTHER" id="PTHR10046">
    <property type="entry name" value="ATP DEPENDENT LON PROTEASE FAMILY MEMBER"/>
    <property type="match status" value="1"/>
</dbReference>
<reference evidence="11 12" key="1">
    <citation type="submission" date="2019-08" db="EMBL/GenBank/DDBJ databases">
        <authorList>
            <person name="Alioto T."/>
            <person name="Alioto T."/>
            <person name="Gomez Garrido J."/>
        </authorList>
    </citation>
    <scope>NUCLEOTIDE SEQUENCE [LARGE SCALE GENOMIC DNA]</scope>
</reference>
<organism evidence="11 12">
    <name type="scientific">Cinara cedri</name>
    <dbReference type="NCBI Taxonomy" id="506608"/>
    <lineage>
        <taxon>Eukaryota</taxon>
        <taxon>Metazoa</taxon>
        <taxon>Ecdysozoa</taxon>
        <taxon>Arthropoda</taxon>
        <taxon>Hexapoda</taxon>
        <taxon>Insecta</taxon>
        <taxon>Pterygota</taxon>
        <taxon>Neoptera</taxon>
        <taxon>Paraneoptera</taxon>
        <taxon>Hemiptera</taxon>
        <taxon>Sternorrhyncha</taxon>
        <taxon>Aphidomorpha</taxon>
        <taxon>Aphidoidea</taxon>
        <taxon>Aphididae</taxon>
        <taxon>Lachninae</taxon>
        <taxon>Cinara</taxon>
    </lineage>
</organism>
<dbReference type="SUPFAM" id="SSF54211">
    <property type="entry name" value="Ribosomal protein S5 domain 2-like"/>
    <property type="match status" value="1"/>
</dbReference>
<evidence type="ECO:0000259" key="10">
    <source>
        <dbReference type="PROSITE" id="PS51786"/>
    </source>
</evidence>
<dbReference type="InterPro" id="IPR003959">
    <property type="entry name" value="ATPase_AAA_core"/>
</dbReference>
<evidence type="ECO:0000313" key="11">
    <source>
        <dbReference type="EMBL" id="VVC46344.1"/>
    </source>
</evidence>
<keyword evidence="1 6" id="KW-0645">Protease</keyword>
<comment type="similarity">
    <text evidence="6 9">Belongs to the peptidase S16 family.</text>
</comment>
<dbReference type="GO" id="GO:0030163">
    <property type="term" value="P:protein catabolic process"/>
    <property type="evidence" value="ECO:0007669"/>
    <property type="project" value="InterPro"/>
</dbReference>
<evidence type="ECO:0000256" key="3">
    <source>
        <dbReference type="ARBA" id="ARBA00022801"/>
    </source>
</evidence>
<dbReference type="OrthoDB" id="2411602at2759"/>
<dbReference type="InterPro" id="IPR020568">
    <property type="entry name" value="Ribosomal_Su5_D2-typ_SF"/>
</dbReference>
<feature type="binding site" evidence="8">
    <location>
        <begin position="363"/>
        <end position="370"/>
    </location>
    <ligand>
        <name>ATP</name>
        <dbReference type="ChEBI" id="CHEBI:30616"/>
    </ligand>
</feature>
<dbReference type="Pfam" id="PF05362">
    <property type="entry name" value="Lon_C"/>
    <property type="match status" value="1"/>
</dbReference>
<dbReference type="PIRSF" id="PIRSF001174">
    <property type="entry name" value="Lon_proteas"/>
    <property type="match status" value="1"/>
</dbReference>
<keyword evidence="5 6" id="KW-0067">ATP-binding</keyword>
<feature type="domain" description="Lon proteolytic" evidence="10">
    <location>
        <begin position="590"/>
        <end position="771"/>
    </location>
</feature>
<dbReference type="InterPro" id="IPR014721">
    <property type="entry name" value="Ribsml_uS5_D2-typ_fold_subgr"/>
</dbReference>
<dbReference type="EMBL" id="CABPRJ010002474">
    <property type="protein sequence ID" value="VVC46344.1"/>
    <property type="molecule type" value="Genomic_DNA"/>
</dbReference>
<dbReference type="EC" id="3.4.21.-" evidence="6"/>
<keyword evidence="4 6" id="KW-0720">Serine protease</keyword>
<dbReference type="InterPro" id="IPR027417">
    <property type="entry name" value="P-loop_NTPase"/>
</dbReference>
<dbReference type="InterPro" id="IPR004815">
    <property type="entry name" value="Lon_bac/euk-typ"/>
</dbReference>
<evidence type="ECO:0000256" key="5">
    <source>
        <dbReference type="ARBA" id="ARBA00022840"/>
    </source>
</evidence>
<dbReference type="InterPro" id="IPR008269">
    <property type="entry name" value="Lon_proteolytic"/>
</dbReference>
<dbReference type="Proteomes" id="UP000325440">
    <property type="component" value="Unassembled WGS sequence"/>
</dbReference>
<dbReference type="Gene3D" id="3.30.230.10">
    <property type="match status" value="1"/>
</dbReference>
<evidence type="ECO:0000256" key="2">
    <source>
        <dbReference type="ARBA" id="ARBA00022741"/>
    </source>
</evidence>
<evidence type="ECO:0000256" key="7">
    <source>
        <dbReference type="PIRSR" id="PIRSR001174-1"/>
    </source>
</evidence>
<sequence length="790" mass="88333">MNVPSEIPIVFTTPILIPGFILKIRLQVKENFNLLEYLLKDYGVNSIPKHMVGIIPSLDFEKVGCIIDDVIGTIGLVQKVIKTGLVPEEFYIVVRGICRFKLKEAITEEPFKIHKIEAIANFKKLIGEEDKKAELITVFEKVFVDWMAYYEASVLDPFIMANPKSILKEFSLCDIVDICLRNIVPLNQKVTYQILRATDLNQILIIIIEVLKLENMAHRGSKFGKSGLLPFPPTLFNTLISSFELNKSNAKKPLSCELQEIETKLKEEDMPKSVYDLILNEFNRLKLINTISPEYTIILNYVSYVVNLPWNKSTKETLDLEKTKNVLELNHYGMDKVKKRIIQFIAVRILNPEIRSPILCLIGPPGVGKTTIAKTIANSLNRTFKRISLGGINHYSDIKGHRKTYVGSMPGCIIQAINQYNGSGGDPAAALLEVLDIEQNDSFIDSYINVPFDLSQVIFISTANNAAGIPQTLRDRMELVYLEGYTSDAKMQIAENYLIPKIFKDHRMNDKQISITTNAVKDIIQKYTSEAGVRDLQRKLGIICHYIAVKIVENTAEEPTNYVITPKSLLTIFNDENIYDTKSYLVEKSINKIGVAIGLAWTPVGGQIQVIETSKTYSKSINDLLIITGQAGRTLKESIKIAVSWIQSFAKKNKFNIDNICVHVHLPEGSIKKDGPSAGMSIVCAIISLIWNTPLRPLIAMTGEISLQGFVLPVGGIKEKVLAAYDSGIKTIIIPALNMNDTVGLPKKMNDDLNIVPVNHLEEVLEIVITGGLKYLKNPTDGEKIPSSKL</sequence>
<dbReference type="InterPro" id="IPR054594">
    <property type="entry name" value="Lon_lid"/>
</dbReference>
<dbReference type="Pfam" id="PF00004">
    <property type="entry name" value="AAA"/>
    <property type="match status" value="1"/>
</dbReference>
<proteinExistence type="inferred from homology"/>
<dbReference type="AlphaFoldDB" id="A0A5E4NTQ4"/>
<dbReference type="GO" id="GO:0016887">
    <property type="term" value="F:ATP hydrolysis activity"/>
    <property type="evidence" value="ECO:0007669"/>
    <property type="project" value="InterPro"/>
</dbReference>
<dbReference type="Pfam" id="PF22667">
    <property type="entry name" value="Lon_lid"/>
    <property type="match status" value="1"/>
</dbReference>
<evidence type="ECO:0000256" key="4">
    <source>
        <dbReference type="ARBA" id="ARBA00022825"/>
    </source>
</evidence>
<evidence type="ECO:0000256" key="9">
    <source>
        <dbReference type="PROSITE-ProRule" id="PRU01122"/>
    </source>
</evidence>
<dbReference type="SUPFAM" id="SSF52540">
    <property type="entry name" value="P-loop containing nucleoside triphosphate hydrolases"/>
    <property type="match status" value="1"/>
</dbReference>
<dbReference type="InterPro" id="IPR003593">
    <property type="entry name" value="AAA+_ATPase"/>
</dbReference>
<protein>
    <recommendedName>
        <fullName evidence="6">Lon protease homolog</fullName>
        <ecNumber evidence="6">3.4.21.-</ecNumber>
    </recommendedName>
</protein>
<dbReference type="PROSITE" id="PS51786">
    <property type="entry name" value="LON_PROTEOLYTIC"/>
    <property type="match status" value="1"/>
</dbReference>
<dbReference type="Gene3D" id="3.40.50.300">
    <property type="entry name" value="P-loop containing nucleotide triphosphate hydrolases"/>
    <property type="match status" value="1"/>
</dbReference>
<feature type="active site" evidence="7 9">
    <location>
        <position position="677"/>
    </location>
</feature>
<dbReference type="GO" id="GO:0005524">
    <property type="term" value="F:ATP binding"/>
    <property type="evidence" value="ECO:0007669"/>
    <property type="project" value="UniProtKB-KW"/>
</dbReference>
<dbReference type="SMART" id="SM00382">
    <property type="entry name" value="AAA"/>
    <property type="match status" value="1"/>
</dbReference>
<dbReference type="GO" id="GO:0006508">
    <property type="term" value="P:proteolysis"/>
    <property type="evidence" value="ECO:0007669"/>
    <property type="project" value="UniProtKB-KW"/>
</dbReference>
<evidence type="ECO:0000256" key="8">
    <source>
        <dbReference type="PIRSR" id="PIRSR001174-2"/>
    </source>
</evidence>
<dbReference type="GO" id="GO:0004252">
    <property type="term" value="F:serine-type endopeptidase activity"/>
    <property type="evidence" value="ECO:0007669"/>
    <property type="project" value="UniProtKB-UniRule"/>
</dbReference>
<evidence type="ECO:0000313" key="12">
    <source>
        <dbReference type="Proteomes" id="UP000325440"/>
    </source>
</evidence>
<name>A0A5E4NTQ4_9HEMI</name>
<dbReference type="Gene3D" id="1.20.5.5270">
    <property type="match status" value="1"/>
</dbReference>
<dbReference type="PRINTS" id="PR00830">
    <property type="entry name" value="ENDOLAPTASE"/>
</dbReference>
<keyword evidence="2 6" id="KW-0547">Nucleotide-binding</keyword>